<gene>
    <name evidence="10 12" type="primary">mscL</name>
    <name evidence="12" type="ORF">ACFSC0_06875</name>
</gene>
<comment type="function">
    <text evidence="10">Channel that opens in response to stretch forces in the membrane lipid bilayer. May participate in the regulation of osmotic pressure changes within the cell.</text>
</comment>
<evidence type="ECO:0000256" key="1">
    <source>
        <dbReference type="ARBA" id="ARBA00004651"/>
    </source>
</evidence>
<keyword evidence="9 10" id="KW-0407">Ion channel</keyword>
<reference evidence="13" key="1">
    <citation type="journal article" date="2019" name="Int. J. Syst. Evol. Microbiol.">
        <title>The Global Catalogue of Microorganisms (GCM) 10K type strain sequencing project: providing services to taxonomists for standard genome sequencing and annotation.</title>
        <authorList>
            <consortium name="The Broad Institute Genomics Platform"/>
            <consortium name="The Broad Institute Genome Sequencing Center for Infectious Disease"/>
            <person name="Wu L."/>
            <person name="Ma J."/>
        </authorList>
    </citation>
    <scope>NUCLEOTIDE SEQUENCE [LARGE SCALE GENOMIC DNA]</scope>
    <source>
        <strain evidence="13">DFY28</strain>
    </source>
</reference>
<evidence type="ECO:0000313" key="12">
    <source>
        <dbReference type="EMBL" id="MFD1783112.1"/>
    </source>
</evidence>
<accession>A0ABW4MZT3</accession>
<keyword evidence="13" id="KW-1185">Reference proteome</keyword>
<dbReference type="InterPro" id="IPR037673">
    <property type="entry name" value="MSC/AndL"/>
</dbReference>
<keyword evidence="7 10" id="KW-0406">Ion transport</keyword>
<keyword evidence="10" id="KW-0997">Cell inner membrane</keyword>
<dbReference type="Pfam" id="PF01741">
    <property type="entry name" value="MscL"/>
    <property type="match status" value="1"/>
</dbReference>
<dbReference type="NCBIfam" id="NF001843">
    <property type="entry name" value="PRK00567.1-4"/>
    <property type="match status" value="1"/>
</dbReference>
<evidence type="ECO:0000256" key="4">
    <source>
        <dbReference type="ARBA" id="ARBA00022475"/>
    </source>
</evidence>
<feature type="transmembrane region" description="Helical" evidence="10">
    <location>
        <begin position="12"/>
        <end position="33"/>
    </location>
</feature>
<keyword evidence="6 10" id="KW-1133">Transmembrane helix</keyword>
<keyword evidence="5 10" id="KW-0812">Transmembrane</keyword>
<comment type="subunit">
    <text evidence="10">Homopentamer.</text>
</comment>
<evidence type="ECO:0000256" key="11">
    <source>
        <dbReference type="SAM" id="MobiDB-lite"/>
    </source>
</evidence>
<dbReference type="HAMAP" id="MF_00115">
    <property type="entry name" value="MscL"/>
    <property type="match status" value="1"/>
</dbReference>
<dbReference type="InterPro" id="IPR036019">
    <property type="entry name" value="MscL_channel"/>
</dbReference>
<dbReference type="RefSeq" id="WP_377284260.1">
    <property type="nucleotide sequence ID" value="NZ_JBHRSI010000015.1"/>
</dbReference>
<dbReference type="InterPro" id="IPR019823">
    <property type="entry name" value="Mechanosensitive_channel_CS"/>
</dbReference>
<feature type="region of interest" description="Disordered" evidence="11">
    <location>
        <begin position="137"/>
        <end position="158"/>
    </location>
</feature>
<evidence type="ECO:0000256" key="3">
    <source>
        <dbReference type="ARBA" id="ARBA00022448"/>
    </source>
</evidence>
<evidence type="ECO:0000256" key="5">
    <source>
        <dbReference type="ARBA" id="ARBA00022692"/>
    </source>
</evidence>
<dbReference type="NCBIfam" id="TIGR00220">
    <property type="entry name" value="mscL"/>
    <property type="match status" value="1"/>
</dbReference>
<feature type="transmembrane region" description="Helical" evidence="10">
    <location>
        <begin position="75"/>
        <end position="99"/>
    </location>
</feature>
<evidence type="ECO:0000313" key="13">
    <source>
        <dbReference type="Proteomes" id="UP001597237"/>
    </source>
</evidence>
<keyword evidence="4 10" id="KW-1003">Cell membrane</keyword>
<evidence type="ECO:0000256" key="9">
    <source>
        <dbReference type="ARBA" id="ARBA00023303"/>
    </source>
</evidence>
<dbReference type="PROSITE" id="PS01327">
    <property type="entry name" value="MSCL"/>
    <property type="match status" value="1"/>
</dbReference>
<sequence length="158" mass="17509">MSIVSEFREFIARGNVIDLAVGVIIGAAFNNIVKSLVDQVIMPPIGYLAGGIDFSRYQWVLREDNPDTKAVELVAIQYGAFLNTVIQFLIVAWAVFMLVKLINFIRREQDKETGADAKPTLSPTDALLTEIRDLMRAQQGLEPVTPPKPKPPGRGRSK</sequence>
<comment type="subcellular location">
    <subcellularLocation>
        <location evidence="10">Cell inner membrane</location>
        <topology evidence="10">Multi-pass membrane protein</topology>
    </subcellularLocation>
    <subcellularLocation>
        <location evidence="1">Cell membrane</location>
        <topology evidence="1">Multi-pass membrane protein</topology>
    </subcellularLocation>
</comment>
<evidence type="ECO:0000256" key="2">
    <source>
        <dbReference type="ARBA" id="ARBA00007254"/>
    </source>
</evidence>
<dbReference type="Gene3D" id="1.10.1200.120">
    <property type="entry name" value="Large-conductance mechanosensitive channel, MscL, domain 1"/>
    <property type="match status" value="1"/>
</dbReference>
<dbReference type="PRINTS" id="PR01264">
    <property type="entry name" value="MECHCHANNEL"/>
</dbReference>
<name>A0ABW4MZT3_9CAUL</name>
<dbReference type="InterPro" id="IPR001185">
    <property type="entry name" value="MS_channel"/>
</dbReference>
<dbReference type="PANTHER" id="PTHR30266:SF2">
    <property type="entry name" value="LARGE-CONDUCTANCE MECHANOSENSITIVE CHANNEL"/>
    <property type="match status" value="1"/>
</dbReference>
<organism evidence="12 13">
    <name type="scientific">Phenylobacterium terrae</name>
    <dbReference type="NCBI Taxonomy" id="2665495"/>
    <lineage>
        <taxon>Bacteria</taxon>
        <taxon>Pseudomonadati</taxon>
        <taxon>Pseudomonadota</taxon>
        <taxon>Alphaproteobacteria</taxon>
        <taxon>Caulobacterales</taxon>
        <taxon>Caulobacteraceae</taxon>
        <taxon>Phenylobacterium</taxon>
    </lineage>
</organism>
<dbReference type="EMBL" id="JBHUEY010000001">
    <property type="protein sequence ID" value="MFD1783112.1"/>
    <property type="molecule type" value="Genomic_DNA"/>
</dbReference>
<evidence type="ECO:0000256" key="10">
    <source>
        <dbReference type="HAMAP-Rule" id="MF_00115"/>
    </source>
</evidence>
<evidence type="ECO:0000256" key="8">
    <source>
        <dbReference type="ARBA" id="ARBA00023136"/>
    </source>
</evidence>
<comment type="similarity">
    <text evidence="2 10">Belongs to the MscL family.</text>
</comment>
<keyword evidence="8 10" id="KW-0472">Membrane</keyword>
<dbReference type="SUPFAM" id="SSF81330">
    <property type="entry name" value="Gated mechanosensitive channel"/>
    <property type="match status" value="1"/>
</dbReference>
<evidence type="ECO:0000256" key="7">
    <source>
        <dbReference type="ARBA" id="ARBA00023065"/>
    </source>
</evidence>
<proteinExistence type="inferred from homology"/>
<keyword evidence="3 10" id="KW-0813">Transport</keyword>
<evidence type="ECO:0000256" key="6">
    <source>
        <dbReference type="ARBA" id="ARBA00022989"/>
    </source>
</evidence>
<comment type="caution">
    <text evidence="12">The sequence shown here is derived from an EMBL/GenBank/DDBJ whole genome shotgun (WGS) entry which is preliminary data.</text>
</comment>
<protein>
    <recommendedName>
        <fullName evidence="10">Large-conductance mechanosensitive channel</fullName>
    </recommendedName>
</protein>
<dbReference type="PANTHER" id="PTHR30266">
    <property type="entry name" value="MECHANOSENSITIVE CHANNEL MSCL"/>
    <property type="match status" value="1"/>
</dbReference>
<dbReference type="Proteomes" id="UP001597237">
    <property type="component" value="Unassembled WGS sequence"/>
</dbReference>